<comment type="caution">
    <text evidence="2">The sequence shown here is derived from an EMBL/GenBank/DDBJ whole genome shotgun (WGS) entry which is preliminary data.</text>
</comment>
<dbReference type="Proteomes" id="UP000553776">
    <property type="component" value="Unassembled WGS sequence"/>
</dbReference>
<dbReference type="InterPro" id="IPR006059">
    <property type="entry name" value="SBP"/>
</dbReference>
<name>A0A841U2U5_9BACL</name>
<dbReference type="PROSITE" id="PS51257">
    <property type="entry name" value="PROKAR_LIPOPROTEIN"/>
    <property type="match status" value="1"/>
</dbReference>
<dbReference type="PANTHER" id="PTHR43649:SF12">
    <property type="entry name" value="DIACETYLCHITOBIOSE BINDING PROTEIN DASA"/>
    <property type="match status" value="1"/>
</dbReference>
<dbReference type="PANTHER" id="PTHR43649">
    <property type="entry name" value="ARABINOSE-BINDING PROTEIN-RELATED"/>
    <property type="match status" value="1"/>
</dbReference>
<evidence type="ECO:0000256" key="1">
    <source>
        <dbReference type="SAM" id="SignalP"/>
    </source>
</evidence>
<accession>A0A841U2U5</accession>
<proteinExistence type="predicted"/>
<dbReference type="CDD" id="cd14748">
    <property type="entry name" value="PBP2_UgpB"/>
    <property type="match status" value="1"/>
</dbReference>
<evidence type="ECO:0000313" key="2">
    <source>
        <dbReference type="EMBL" id="MBB6694866.1"/>
    </source>
</evidence>
<dbReference type="InterPro" id="IPR050490">
    <property type="entry name" value="Bact_solute-bd_prot1"/>
</dbReference>
<dbReference type="RefSeq" id="WP_185138828.1">
    <property type="nucleotide sequence ID" value="NZ_JACJVR010000106.1"/>
</dbReference>
<gene>
    <name evidence="2" type="ORF">H7B90_26055</name>
</gene>
<dbReference type="Pfam" id="PF01547">
    <property type="entry name" value="SBP_bac_1"/>
    <property type="match status" value="1"/>
</dbReference>
<dbReference type="Gene3D" id="3.40.190.10">
    <property type="entry name" value="Periplasmic binding protein-like II"/>
    <property type="match status" value="2"/>
</dbReference>
<feature type="signal peptide" evidence="1">
    <location>
        <begin position="1"/>
        <end position="23"/>
    </location>
</feature>
<dbReference type="AlphaFoldDB" id="A0A841U2U5"/>
<dbReference type="EMBL" id="JACJVR010000106">
    <property type="protein sequence ID" value="MBB6694866.1"/>
    <property type="molecule type" value="Genomic_DNA"/>
</dbReference>
<feature type="chain" id="PRO_5039284275" evidence="1">
    <location>
        <begin position="24"/>
        <end position="450"/>
    </location>
</feature>
<dbReference type="SUPFAM" id="SSF53850">
    <property type="entry name" value="Periplasmic binding protein-like II"/>
    <property type="match status" value="1"/>
</dbReference>
<reference evidence="2 3" key="1">
    <citation type="submission" date="2020-08" db="EMBL/GenBank/DDBJ databases">
        <title>Cohnella phylogeny.</title>
        <authorList>
            <person name="Dunlap C."/>
        </authorList>
    </citation>
    <scope>NUCLEOTIDE SEQUENCE [LARGE SCALE GENOMIC DNA]</scope>
    <source>
        <strain evidence="2 3">DSM 25239</strain>
    </source>
</reference>
<keyword evidence="1" id="KW-0732">Signal</keyword>
<protein>
    <submittedName>
        <fullName evidence="2">ABC transporter substrate-binding protein</fullName>
    </submittedName>
</protein>
<keyword evidence="3" id="KW-1185">Reference proteome</keyword>
<sequence length="450" mass="49807">MNFRIFKYLIPGMAVILMTGACSGNGANGVNGNAASGSSGPNSQAPAGKEVKISFWHIYNTGPMKELYDKLIDEFEEAHPNIKVDHAGYGIFDLGDKLATALAGGTGPDLAMDGIDGGQLKIKAGTIVNLQPYIERDGVDTNQYFPLLIDIMKQEGNGDLYRLPLETDVRVLFYNKEAFREVGLDPEKPPTTWEELESYSDKLTKWNDKTKLLDRIGFAPNLGNFWYWTLAWTNGVDFFDDQGNPTLDTPENIEAAEWWVKMQNKYGTKAFSAFQSQSGSLGFDPFVGGKVAMEVSTNNLVSEIKANQPDLEYGIAPIPIKKNNATWSAGFSLEIVNNKDQAKADAAWELLKFLTSTEIQKRHHIAGNALVGNRLAATDPEFMKDPDWKTVTDQMQFTRFLETPIEAQGWGGQMWKNVQAAVAGSMTPEQAIKTSQKETEDLIANYKKTS</sequence>
<organism evidence="2 3">
    <name type="scientific">Cohnella xylanilytica</name>
    <dbReference type="NCBI Taxonomy" id="557555"/>
    <lineage>
        <taxon>Bacteria</taxon>
        <taxon>Bacillati</taxon>
        <taxon>Bacillota</taxon>
        <taxon>Bacilli</taxon>
        <taxon>Bacillales</taxon>
        <taxon>Paenibacillaceae</taxon>
        <taxon>Cohnella</taxon>
    </lineage>
</organism>
<evidence type="ECO:0000313" key="3">
    <source>
        <dbReference type="Proteomes" id="UP000553776"/>
    </source>
</evidence>